<proteinExistence type="predicted"/>
<dbReference type="Proteomes" id="UP000185109">
    <property type="component" value="Chromosome"/>
</dbReference>
<evidence type="ECO:0008006" key="3">
    <source>
        <dbReference type="Google" id="ProtNLM"/>
    </source>
</evidence>
<organism evidence="1 2">
    <name type="scientific">Rhizobium etli 8C-3</name>
    <dbReference type="NCBI Taxonomy" id="538025"/>
    <lineage>
        <taxon>Bacteria</taxon>
        <taxon>Pseudomonadati</taxon>
        <taxon>Pseudomonadota</taxon>
        <taxon>Alphaproteobacteria</taxon>
        <taxon>Hyphomicrobiales</taxon>
        <taxon>Rhizobiaceae</taxon>
        <taxon>Rhizobium/Agrobacterium group</taxon>
        <taxon>Rhizobium</taxon>
    </lineage>
</organism>
<sequence length="606" mass="68330">MTINIAKGRYPRATRPRAGESLEGFLLRAGCENGFHLRKSLELLGVENQGIPMAPGTLSGLGITAEALASLVGDEGGLGELQALSWSRPSTGRRCLPFFETSLRCGALTRYRRVSPLALRKSPHLRALWQVRALEFDPETKEFLLEKCPVCDKRFGMRFMGDVWCCDNCCKISENGELIAVDLRQYPQQLVDERYWRHLDLATSLIDPTKEEKRRKVRTSLHADFEDIDDGTMFDFICAVARSIACRVDTKQTWEVTAPVLASAAEVIEGWPETFSDLVAHDPGGERNLLNHPLKYLFYYVRVPNRLREKMRAIERGTRVRVIGSQAFTAGYKPTTLNVDEYLALRRFREVASESTPLEMLLALFRANHDVTGFCRSFGIAVPSLLDMTDNRIFPAELCQLDGLLTFPEVAASFLARIVRQRCGGLPPAESVRLPQAVTALYTRGGDPWANVVRALLDGDIEYWVSRETRRSVLETIHIRDLDALQRVLALAEASLDEAYSLPILAREAPVYLRLWPGQITHIKKMEILKPPYTRAILGQFASCYESGLSARIRLQLEGHIVSKTQLREHLLDAGINPVFDDANKRAIWRRSDVSNAFRSIIKRCV</sequence>
<evidence type="ECO:0000313" key="2">
    <source>
        <dbReference type="Proteomes" id="UP000185109"/>
    </source>
</evidence>
<protein>
    <recommendedName>
        <fullName evidence="3">TniQ family protein</fullName>
    </recommendedName>
</protein>
<reference evidence="1 2" key="1">
    <citation type="submission" date="2016-09" db="EMBL/GenBank/DDBJ databases">
        <title>The complete genome sequences of Rhizobium gallicum, symbiovars gallicum and phaseoli, symbionts associated to common bean (Phaseolus vulgaris).</title>
        <authorList>
            <person name="Bustos P."/>
            <person name="Santamaria R.I."/>
            <person name="Perez-Carrascal O.M."/>
            <person name="Juarez S."/>
            <person name="Lozano L."/>
            <person name="Martinez-Flores I."/>
            <person name="Martinez-Romero E."/>
            <person name="Cevallos M."/>
            <person name="Romero D."/>
            <person name="Davila G."/>
            <person name="Gonzalez V."/>
        </authorList>
    </citation>
    <scope>NUCLEOTIDE SEQUENCE [LARGE SCALE GENOMIC DNA]</scope>
    <source>
        <strain evidence="1 2">8C-3</strain>
    </source>
</reference>
<dbReference type="EMBL" id="CP017241">
    <property type="protein sequence ID" value="APO75205.1"/>
    <property type="molecule type" value="Genomic_DNA"/>
</dbReference>
<name>A0A1L5P4Z4_RHIET</name>
<accession>A0A1L5P4Z4</accession>
<gene>
    <name evidence="1" type="ORF">AM571_CH02396</name>
</gene>
<dbReference type="AlphaFoldDB" id="A0A1L5P4Z4"/>
<evidence type="ECO:0000313" key="1">
    <source>
        <dbReference type="EMBL" id="APO75205.1"/>
    </source>
</evidence>